<evidence type="ECO:0000256" key="13">
    <source>
        <dbReference type="RuleBase" id="RU365090"/>
    </source>
</evidence>
<evidence type="ECO:0000256" key="5">
    <source>
        <dbReference type="ARBA" id="ARBA00022505"/>
    </source>
</evidence>
<dbReference type="GO" id="GO:0006777">
    <property type="term" value="P:Mo-molybdopterin cofactor biosynthetic process"/>
    <property type="evidence" value="ECO:0007669"/>
    <property type="project" value="UniProtKB-UniRule"/>
</dbReference>
<dbReference type="Gene3D" id="3.90.105.10">
    <property type="entry name" value="Molybdopterin biosynthesis moea protein, domain 2"/>
    <property type="match status" value="1"/>
</dbReference>
<evidence type="ECO:0000256" key="7">
    <source>
        <dbReference type="ARBA" id="ARBA00022723"/>
    </source>
</evidence>
<dbReference type="SUPFAM" id="SSF63882">
    <property type="entry name" value="MoeA N-terminal region -like"/>
    <property type="match status" value="1"/>
</dbReference>
<comment type="similarity">
    <text evidence="3">In the N-terminal section; belongs to the MoaB/Mog family.</text>
</comment>
<sequence>RYLAVSVYAADPLPPFPASIKDGYALRAEDGAGIRTVLGESSAGDVLEKPVTSGFCVLINTGAPIPPGADCVMQVEDTELVEASEDGKTEIKVKILKCPTVGQDIRPVGSDIKQGQEILCAGQRLGPADLGLLATAGVTVVHCYVKPTVGVMSTGNELIEPFAPLTEGKIRDSNRTTLLAQLNEAGVRSVDLGIARDTPDALLHKLTDALDQVDVIITTGGVSMGNKDYLKQVIVDDLKAKLHFARVFMKPGKPTTFATLEHKGKHKLIFGLPGNPVSAIVTCNLYVIPALRKMAGCQNPERTVMKVKVDRDLYLDPRPEYHRAFLTWEKGDIIPTAHTTGNQISSRLLSMSTASVLMLLPPISDSLTVIEQGSHVDAVVIGAL</sequence>
<keyword evidence="6 13" id="KW-0808">Transferase</keyword>
<comment type="cofactor">
    <cofactor evidence="1 13">
        <name>Mg(2+)</name>
        <dbReference type="ChEBI" id="CHEBI:18420"/>
    </cofactor>
</comment>
<evidence type="ECO:0000259" key="14">
    <source>
        <dbReference type="SMART" id="SM00852"/>
    </source>
</evidence>
<dbReference type="InterPro" id="IPR001453">
    <property type="entry name" value="MoaB/Mog_dom"/>
</dbReference>
<evidence type="ECO:0000256" key="1">
    <source>
        <dbReference type="ARBA" id="ARBA00001946"/>
    </source>
</evidence>
<evidence type="ECO:0000256" key="3">
    <source>
        <dbReference type="ARBA" id="ARBA00007589"/>
    </source>
</evidence>
<evidence type="ECO:0000256" key="6">
    <source>
        <dbReference type="ARBA" id="ARBA00022679"/>
    </source>
</evidence>
<name>A0A0B6ZAX2_9EUPU</name>
<dbReference type="SUPFAM" id="SSF63867">
    <property type="entry name" value="MoeA C-terminal domain-like"/>
    <property type="match status" value="1"/>
</dbReference>
<evidence type="ECO:0000256" key="8">
    <source>
        <dbReference type="ARBA" id="ARBA00022741"/>
    </source>
</evidence>
<organism evidence="15">
    <name type="scientific">Arion vulgaris</name>
    <dbReference type="NCBI Taxonomy" id="1028688"/>
    <lineage>
        <taxon>Eukaryota</taxon>
        <taxon>Metazoa</taxon>
        <taxon>Spiralia</taxon>
        <taxon>Lophotrochozoa</taxon>
        <taxon>Mollusca</taxon>
        <taxon>Gastropoda</taxon>
        <taxon>Heterobranchia</taxon>
        <taxon>Euthyneura</taxon>
        <taxon>Panpulmonata</taxon>
        <taxon>Eupulmonata</taxon>
        <taxon>Stylommatophora</taxon>
        <taxon>Helicina</taxon>
        <taxon>Arionoidea</taxon>
        <taxon>Arionidae</taxon>
        <taxon>Arion</taxon>
    </lineage>
</organism>
<dbReference type="UniPathway" id="UPA00344"/>
<reference evidence="15" key="1">
    <citation type="submission" date="2014-12" db="EMBL/GenBank/DDBJ databases">
        <title>Insight into the proteome of Arion vulgaris.</title>
        <authorList>
            <person name="Aradska J."/>
            <person name="Bulat T."/>
            <person name="Smidak R."/>
            <person name="Sarate P."/>
            <person name="Gangsoo J."/>
            <person name="Sialana F."/>
            <person name="Bilban M."/>
            <person name="Lubec G."/>
        </authorList>
    </citation>
    <scope>NUCLEOTIDE SEQUENCE</scope>
    <source>
        <tissue evidence="15">Skin</tissue>
    </source>
</reference>
<dbReference type="GO" id="GO:0005829">
    <property type="term" value="C:cytosol"/>
    <property type="evidence" value="ECO:0007669"/>
    <property type="project" value="TreeGrafter"/>
</dbReference>
<dbReference type="InterPro" id="IPR005110">
    <property type="entry name" value="MoeA_linker/N"/>
</dbReference>
<dbReference type="FunFam" id="2.40.340.10:FF:000007">
    <property type="entry name" value="Molybdopterin molybdenumtransferase"/>
    <property type="match status" value="1"/>
</dbReference>
<dbReference type="GO" id="GO:0061599">
    <property type="term" value="F:molybdopterin molybdotransferase activity"/>
    <property type="evidence" value="ECO:0007669"/>
    <property type="project" value="UniProtKB-UniRule"/>
</dbReference>
<keyword evidence="11 13" id="KW-0501">Molybdenum cofactor biosynthesis</keyword>
<keyword evidence="10 13" id="KW-0460">Magnesium</keyword>
<dbReference type="Pfam" id="PF03454">
    <property type="entry name" value="MoeA_C"/>
    <property type="match status" value="1"/>
</dbReference>
<keyword evidence="9" id="KW-0067">ATP-binding</keyword>
<dbReference type="FunFam" id="2.170.190.11:FF:000001">
    <property type="entry name" value="Molybdopterin molybdenumtransferase"/>
    <property type="match status" value="1"/>
</dbReference>
<dbReference type="EMBL" id="HACG01018697">
    <property type="protein sequence ID" value="CEK65562.1"/>
    <property type="molecule type" value="Transcribed_RNA"/>
</dbReference>
<keyword evidence="7 13" id="KW-0479">Metal-binding</keyword>
<dbReference type="GO" id="GO:0072579">
    <property type="term" value="P:glycine receptor clustering"/>
    <property type="evidence" value="ECO:0007669"/>
    <property type="project" value="TreeGrafter"/>
</dbReference>
<dbReference type="InterPro" id="IPR005111">
    <property type="entry name" value="MoeA_C_domain_IV"/>
</dbReference>
<comment type="catalytic activity">
    <reaction evidence="13">
        <text>adenylyl-molybdopterin + molybdate = Mo-molybdopterin + AMP + H(+)</text>
        <dbReference type="Rhea" id="RHEA:35047"/>
        <dbReference type="ChEBI" id="CHEBI:15378"/>
        <dbReference type="ChEBI" id="CHEBI:36264"/>
        <dbReference type="ChEBI" id="CHEBI:62727"/>
        <dbReference type="ChEBI" id="CHEBI:71302"/>
        <dbReference type="ChEBI" id="CHEBI:456215"/>
    </reaction>
</comment>
<dbReference type="Pfam" id="PF03453">
    <property type="entry name" value="MoeA_N"/>
    <property type="match status" value="1"/>
</dbReference>
<evidence type="ECO:0000256" key="12">
    <source>
        <dbReference type="ARBA" id="ARBA00023268"/>
    </source>
</evidence>
<dbReference type="GO" id="GO:0098970">
    <property type="term" value="P:postsynaptic neurotransmitter receptor diffusion trapping"/>
    <property type="evidence" value="ECO:0007669"/>
    <property type="project" value="TreeGrafter"/>
</dbReference>
<dbReference type="AlphaFoldDB" id="A0A0B6ZAX2"/>
<dbReference type="InterPro" id="IPR038987">
    <property type="entry name" value="MoeA-like"/>
</dbReference>
<evidence type="ECO:0000313" key="15">
    <source>
        <dbReference type="EMBL" id="CEK65562.1"/>
    </source>
</evidence>
<comment type="similarity">
    <text evidence="4">In the C-terminal section; belongs to the MoeA family.</text>
</comment>
<dbReference type="NCBIfam" id="TIGR00177">
    <property type="entry name" value="molyb_syn"/>
    <property type="match status" value="1"/>
</dbReference>
<evidence type="ECO:0000256" key="11">
    <source>
        <dbReference type="ARBA" id="ARBA00023150"/>
    </source>
</evidence>
<dbReference type="Gene3D" id="2.40.340.10">
    <property type="entry name" value="MoeA, C-terminal, domain IV"/>
    <property type="match status" value="1"/>
</dbReference>
<comment type="pathway">
    <text evidence="2 13">Cofactor biosynthesis; molybdopterin biosynthesis.</text>
</comment>
<dbReference type="GO" id="GO:0097112">
    <property type="term" value="P:gamma-aminobutyric acid receptor clustering"/>
    <property type="evidence" value="ECO:0007669"/>
    <property type="project" value="TreeGrafter"/>
</dbReference>
<dbReference type="InterPro" id="IPR036425">
    <property type="entry name" value="MoaB/Mog-like_dom_sf"/>
</dbReference>
<dbReference type="InterPro" id="IPR008284">
    <property type="entry name" value="MoCF_biosynth_CS"/>
</dbReference>
<dbReference type="PANTHER" id="PTHR10192:SF5">
    <property type="entry name" value="GEPHYRIN"/>
    <property type="match status" value="1"/>
</dbReference>
<dbReference type="Pfam" id="PF00994">
    <property type="entry name" value="MoCF_biosynth"/>
    <property type="match status" value="1"/>
</dbReference>
<dbReference type="GO" id="GO:0007529">
    <property type="term" value="P:establishment of synaptic specificity at neuromuscular junction"/>
    <property type="evidence" value="ECO:0007669"/>
    <property type="project" value="TreeGrafter"/>
</dbReference>
<accession>A0A0B6ZAX2</accession>
<evidence type="ECO:0000256" key="9">
    <source>
        <dbReference type="ARBA" id="ARBA00022840"/>
    </source>
</evidence>
<dbReference type="FunFam" id="3.40.980.10:FF:000001">
    <property type="entry name" value="Molybdopterin molybdenumtransferase"/>
    <property type="match status" value="1"/>
</dbReference>
<dbReference type="PANTHER" id="PTHR10192">
    <property type="entry name" value="MOLYBDOPTERIN BIOSYNTHESIS PROTEIN"/>
    <property type="match status" value="1"/>
</dbReference>
<dbReference type="GO" id="GO:0046872">
    <property type="term" value="F:metal ion binding"/>
    <property type="evidence" value="ECO:0007669"/>
    <property type="project" value="UniProtKB-UniRule"/>
</dbReference>
<evidence type="ECO:0000256" key="2">
    <source>
        <dbReference type="ARBA" id="ARBA00005046"/>
    </source>
</evidence>
<dbReference type="InterPro" id="IPR036688">
    <property type="entry name" value="MoeA_C_domain_IV_sf"/>
</dbReference>
<feature type="domain" description="MoaB/Mog" evidence="14">
    <location>
        <begin position="150"/>
        <end position="293"/>
    </location>
</feature>
<feature type="non-terminal residue" evidence="15">
    <location>
        <position position="1"/>
    </location>
</feature>
<comment type="similarity">
    <text evidence="13">Belongs to the MoeA family.</text>
</comment>
<dbReference type="GO" id="GO:0030425">
    <property type="term" value="C:dendrite"/>
    <property type="evidence" value="ECO:0007669"/>
    <property type="project" value="TreeGrafter"/>
</dbReference>
<dbReference type="Gene3D" id="2.170.190.11">
    <property type="entry name" value="Molybdopterin biosynthesis moea protein, domain 3"/>
    <property type="match status" value="1"/>
</dbReference>
<evidence type="ECO:0000256" key="10">
    <source>
        <dbReference type="ARBA" id="ARBA00022842"/>
    </source>
</evidence>
<dbReference type="CDD" id="cd00887">
    <property type="entry name" value="MoeA"/>
    <property type="match status" value="1"/>
</dbReference>
<gene>
    <name evidence="15" type="primary">ORF55461</name>
</gene>
<protein>
    <recommendedName>
        <fullName evidence="14">MoaB/Mog domain-containing protein</fullName>
    </recommendedName>
</protein>
<dbReference type="SUPFAM" id="SSF53218">
    <property type="entry name" value="Molybdenum cofactor biosynthesis proteins"/>
    <property type="match status" value="1"/>
</dbReference>
<proteinExistence type="inferred from homology"/>
<dbReference type="GO" id="GO:0061598">
    <property type="term" value="F:molybdopterin adenylyltransferase activity"/>
    <property type="evidence" value="ECO:0007669"/>
    <property type="project" value="UniProtKB-UniRule"/>
</dbReference>
<dbReference type="Gene3D" id="3.40.980.10">
    <property type="entry name" value="MoaB/Mog-like domain"/>
    <property type="match status" value="1"/>
</dbReference>
<dbReference type="SMART" id="SM00852">
    <property type="entry name" value="MoCF_biosynth"/>
    <property type="match status" value="1"/>
</dbReference>
<comment type="function">
    <text evidence="13">Catalyzes two steps in the biosynthesis of the molybdenum cofactor. In the first step, molybdopterin is adenylated. Subsequently, molybdate is inserted into adenylated molybdopterin and AMP is released.</text>
</comment>
<keyword evidence="12" id="KW-0511">Multifunctional enzyme</keyword>
<evidence type="ECO:0000256" key="4">
    <source>
        <dbReference type="ARBA" id="ARBA00008339"/>
    </source>
</evidence>
<keyword evidence="8" id="KW-0547">Nucleotide-binding</keyword>
<dbReference type="PROSITE" id="PS01079">
    <property type="entry name" value="MOCF_BIOSYNTHESIS_2"/>
    <property type="match status" value="1"/>
</dbReference>
<dbReference type="InterPro" id="IPR036135">
    <property type="entry name" value="MoeA_linker/N_sf"/>
</dbReference>
<dbReference type="GO" id="GO:0099634">
    <property type="term" value="C:postsynaptic specialization membrane"/>
    <property type="evidence" value="ECO:0007669"/>
    <property type="project" value="GOC"/>
</dbReference>
<comment type="catalytic activity">
    <reaction evidence="13">
        <text>molybdopterin + ATP + H(+) = adenylyl-molybdopterin + diphosphate</text>
        <dbReference type="Rhea" id="RHEA:31331"/>
        <dbReference type="ChEBI" id="CHEBI:15378"/>
        <dbReference type="ChEBI" id="CHEBI:30616"/>
        <dbReference type="ChEBI" id="CHEBI:33019"/>
        <dbReference type="ChEBI" id="CHEBI:58698"/>
        <dbReference type="ChEBI" id="CHEBI:62727"/>
    </reaction>
</comment>
<dbReference type="NCBIfam" id="NF045515">
    <property type="entry name" value="Glp_gephyrin"/>
    <property type="match status" value="1"/>
</dbReference>
<keyword evidence="5 13" id="KW-0500">Molybdenum</keyword>
<dbReference type="GO" id="GO:0005524">
    <property type="term" value="F:ATP binding"/>
    <property type="evidence" value="ECO:0007669"/>
    <property type="project" value="UniProtKB-UniRule"/>
</dbReference>